<evidence type="ECO:0000313" key="4">
    <source>
        <dbReference type="EMBL" id="MPM45523.1"/>
    </source>
</evidence>
<name>A0A645A3U1_9ZZZZ</name>
<dbReference type="SUPFAM" id="SSF53335">
    <property type="entry name" value="S-adenosyl-L-methionine-dependent methyltransferases"/>
    <property type="match status" value="1"/>
</dbReference>
<dbReference type="EC" id="2.1.1.-" evidence="4"/>
<evidence type="ECO:0000259" key="3">
    <source>
        <dbReference type="Pfam" id="PF13847"/>
    </source>
</evidence>
<feature type="domain" description="Methyltransferase" evidence="3">
    <location>
        <begin position="46"/>
        <end position="162"/>
    </location>
</feature>
<dbReference type="PANTHER" id="PTHR44942:SF4">
    <property type="entry name" value="METHYLTRANSFERASE TYPE 11 DOMAIN-CONTAINING PROTEIN"/>
    <property type="match status" value="1"/>
</dbReference>
<organism evidence="4">
    <name type="scientific">bioreactor metagenome</name>
    <dbReference type="NCBI Taxonomy" id="1076179"/>
    <lineage>
        <taxon>unclassified sequences</taxon>
        <taxon>metagenomes</taxon>
        <taxon>ecological metagenomes</taxon>
    </lineage>
</organism>
<evidence type="ECO:0000256" key="2">
    <source>
        <dbReference type="ARBA" id="ARBA00022679"/>
    </source>
</evidence>
<dbReference type="EMBL" id="VSSQ01010907">
    <property type="protein sequence ID" value="MPM45523.1"/>
    <property type="molecule type" value="Genomic_DNA"/>
</dbReference>
<dbReference type="PANTHER" id="PTHR44942">
    <property type="entry name" value="METHYLTRANSF_11 DOMAIN-CONTAINING PROTEIN"/>
    <property type="match status" value="1"/>
</dbReference>
<accession>A0A645A3U1</accession>
<dbReference type="InterPro" id="IPR029063">
    <property type="entry name" value="SAM-dependent_MTases_sf"/>
</dbReference>
<dbReference type="AlphaFoldDB" id="A0A645A3U1"/>
<dbReference type="InterPro" id="IPR025714">
    <property type="entry name" value="Methyltranfer_dom"/>
</dbReference>
<sequence>MKTNRFENLKDFWDGLAEKFCSYEIPTFENNQFFQLLIREKMLNENGCALDIGCGGGKYSLALSPYFKQVIGTDISKNMINGAKNKCSEENIKNVDFIEVSWEELDAEKMEWKDKFDFVFAHMTPAVNDEETINKLRYVAKNWCAVTKSTYRESEIADKINNICGYTSNGYGGSELNKLIGILWSAGITPYVYYERLVWDDTHSKDKTAENYIKRMSIKRDLTDKEKNGIIDYCNSIAVNDTITEYTKVVECTVYWRENQEGLK</sequence>
<dbReference type="Pfam" id="PF13847">
    <property type="entry name" value="Methyltransf_31"/>
    <property type="match status" value="1"/>
</dbReference>
<keyword evidence="1 4" id="KW-0489">Methyltransferase</keyword>
<dbReference type="GO" id="GO:0032259">
    <property type="term" value="P:methylation"/>
    <property type="evidence" value="ECO:0007669"/>
    <property type="project" value="UniProtKB-KW"/>
</dbReference>
<evidence type="ECO:0000256" key="1">
    <source>
        <dbReference type="ARBA" id="ARBA00022603"/>
    </source>
</evidence>
<protein>
    <submittedName>
        <fullName evidence="4">tRNA/tmRNA (Uracil-C(5))-methyltransferase</fullName>
        <ecNumber evidence="4">2.1.1.-</ecNumber>
    </submittedName>
</protein>
<keyword evidence="2 4" id="KW-0808">Transferase</keyword>
<dbReference type="CDD" id="cd02440">
    <property type="entry name" value="AdoMet_MTases"/>
    <property type="match status" value="1"/>
</dbReference>
<comment type="caution">
    <text evidence="4">The sequence shown here is derived from an EMBL/GenBank/DDBJ whole genome shotgun (WGS) entry which is preliminary data.</text>
</comment>
<proteinExistence type="predicted"/>
<dbReference type="Gene3D" id="3.40.50.150">
    <property type="entry name" value="Vaccinia Virus protein VP39"/>
    <property type="match status" value="1"/>
</dbReference>
<reference evidence="4" key="1">
    <citation type="submission" date="2019-08" db="EMBL/GenBank/DDBJ databases">
        <authorList>
            <person name="Kucharzyk K."/>
            <person name="Murdoch R.W."/>
            <person name="Higgins S."/>
            <person name="Loffler F."/>
        </authorList>
    </citation>
    <scope>NUCLEOTIDE SEQUENCE</scope>
</reference>
<gene>
    <name evidence="4" type="primary">trmA_2</name>
    <name evidence="4" type="ORF">SDC9_92210</name>
</gene>
<dbReference type="GO" id="GO:0008168">
    <property type="term" value="F:methyltransferase activity"/>
    <property type="evidence" value="ECO:0007669"/>
    <property type="project" value="UniProtKB-KW"/>
</dbReference>
<dbReference type="InterPro" id="IPR051052">
    <property type="entry name" value="Diverse_substrate_MTase"/>
</dbReference>